<dbReference type="Gene3D" id="3.40.50.11090">
    <property type="match status" value="1"/>
</dbReference>
<feature type="domain" description="WsaF C-terminal" evidence="1">
    <location>
        <begin position="264"/>
        <end position="387"/>
    </location>
</feature>
<dbReference type="SUPFAM" id="SSF53756">
    <property type="entry name" value="UDP-Glycosyltransferase/glycogen phosphorylase"/>
    <property type="match status" value="1"/>
</dbReference>
<dbReference type="Pfam" id="PF22772">
    <property type="entry name" value="WsaF_C"/>
    <property type="match status" value="1"/>
</dbReference>
<accession>A0A4Y8KS14</accession>
<evidence type="ECO:0000259" key="1">
    <source>
        <dbReference type="Pfam" id="PF22772"/>
    </source>
</evidence>
<reference evidence="2 3" key="1">
    <citation type="submission" date="2019-03" db="EMBL/GenBank/DDBJ databases">
        <title>Genomics of glacier-inhabiting Cryobacterium strains.</title>
        <authorList>
            <person name="Liu Q."/>
            <person name="Xin Y.-H."/>
        </authorList>
    </citation>
    <scope>NUCLEOTIDE SEQUENCE [LARGE SCALE GENOMIC DNA]</scope>
    <source>
        <strain evidence="2 3">CGMCC 1.4292</strain>
    </source>
</reference>
<evidence type="ECO:0000313" key="3">
    <source>
        <dbReference type="Proteomes" id="UP000298218"/>
    </source>
</evidence>
<dbReference type="GO" id="GO:0016740">
    <property type="term" value="F:transferase activity"/>
    <property type="evidence" value="ECO:0007669"/>
    <property type="project" value="UniProtKB-KW"/>
</dbReference>
<protein>
    <submittedName>
        <fullName evidence="2">Glycosyltransferase family 1 protein</fullName>
    </submittedName>
</protein>
<dbReference type="AlphaFoldDB" id="A0A4Y8KS14"/>
<keyword evidence="3" id="KW-1185">Reference proteome</keyword>
<dbReference type="InterPro" id="IPR055050">
    <property type="entry name" value="WsaF_C"/>
</dbReference>
<dbReference type="Gene3D" id="3.40.50.2000">
    <property type="entry name" value="Glycogen Phosphorylase B"/>
    <property type="match status" value="1"/>
</dbReference>
<keyword evidence="2" id="KW-0808">Transferase</keyword>
<comment type="caution">
    <text evidence="2">The sequence shown here is derived from an EMBL/GenBank/DDBJ whole genome shotgun (WGS) entry which is preliminary data.</text>
</comment>
<dbReference type="RefSeq" id="WP_134173459.1">
    <property type="nucleotide sequence ID" value="NZ_SODI01000001.1"/>
</dbReference>
<dbReference type="OrthoDB" id="7615426at2"/>
<dbReference type="Proteomes" id="UP000298218">
    <property type="component" value="Unassembled WGS sequence"/>
</dbReference>
<dbReference type="EMBL" id="SOHQ01000032">
    <property type="protein sequence ID" value="TFD77102.1"/>
    <property type="molecule type" value="Genomic_DNA"/>
</dbReference>
<sequence>MFNRSFRIIREHGLRTYIGKVLHIALRPGRILRAEGPRAFAARSFRKAGAKLTRHVPIMLVASDDAARLDWTQNPDWLGQMTTVEDGPVNIGWIMSPPGPESGGHQNLFRFIDIAEKAGHRCSIYLYTTGAQDVSITDIRAMLKSSSAYPEVAASIAMYDPALGVARDTQALFATGWETAYPVFLDKTKARRFYFVQDYEASFYPLGSESLLAGNTYRFGFHGITAGGWLSHKLATEYGMTTDHFDFAVDKTHYSVTNLVRRNEVFFYARPVTPRRAFEFGLLALEEFARIKPDVKINLAGWDVSNWVIPFEYTNLSSLDISELNAVYNRCAAGLVMSLSNMSLLPLELLSSGVTPVVNDGPNNRLVSDNPFIEYVPASPKAIARKMAEVFDHPDAVARSVAMSESVANINWSDSGSQFLSAFEGAMRG</sequence>
<name>A0A4Y8KS14_9MICO</name>
<gene>
    <name evidence="2" type="ORF">E3T53_12625</name>
</gene>
<organism evidence="2 3">
    <name type="scientific">Cryobacterium psychrophilum</name>
    <dbReference type="NCBI Taxonomy" id="41988"/>
    <lineage>
        <taxon>Bacteria</taxon>
        <taxon>Bacillati</taxon>
        <taxon>Actinomycetota</taxon>
        <taxon>Actinomycetes</taxon>
        <taxon>Micrococcales</taxon>
        <taxon>Microbacteriaceae</taxon>
        <taxon>Cryobacterium</taxon>
    </lineage>
</organism>
<evidence type="ECO:0000313" key="2">
    <source>
        <dbReference type="EMBL" id="TFD77102.1"/>
    </source>
</evidence>
<proteinExistence type="predicted"/>